<evidence type="ECO:0000313" key="3">
    <source>
        <dbReference type="EMBL" id="TVT41918.1"/>
    </source>
</evidence>
<keyword evidence="2" id="KW-0732">Signal</keyword>
<name>A0A558BZH1_9BACT</name>
<dbReference type="AlphaFoldDB" id="A0A558BZH1"/>
<feature type="chain" id="PRO_5022106664" description="VPDSG-CTERM sorting domain-containing protein" evidence="2">
    <location>
        <begin position="26"/>
        <end position="73"/>
    </location>
</feature>
<feature type="signal peptide" evidence="2">
    <location>
        <begin position="1"/>
        <end position="25"/>
    </location>
</feature>
<evidence type="ECO:0000256" key="1">
    <source>
        <dbReference type="SAM" id="Phobius"/>
    </source>
</evidence>
<comment type="caution">
    <text evidence="3">The sequence shown here is derived from an EMBL/GenBank/DDBJ whole genome shotgun (WGS) entry which is preliminary data.</text>
</comment>
<feature type="transmembrane region" description="Helical" evidence="1">
    <location>
        <begin position="44"/>
        <end position="64"/>
    </location>
</feature>
<evidence type="ECO:0000313" key="4">
    <source>
        <dbReference type="Proteomes" id="UP000317624"/>
    </source>
</evidence>
<dbReference type="Proteomes" id="UP000317624">
    <property type="component" value="Unassembled WGS sequence"/>
</dbReference>
<accession>A0A558BZH1</accession>
<dbReference type="RefSeq" id="WP_144847363.1">
    <property type="nucleotide sequence ID" value="NZ_VMRJ01000002.1"/>
</dbReference>
<keyword evidence="4" id="KW-1185">Reference proteome</keyword>
<sequence length="73" mass="7423">MVNFSTGLRFLAVTGLLLSASSSFAQPDTGGPLPTTPTPTPDPTAVPLDGGASLLVAAGIGFGIRKLRARSRR</sequence>
<dbReference type="NCBIfam" id="NF046080">
    <property type="entry name" value="PID_CTERM"/>
    <property type="match status" value="1"/>
</dbReference>
<organism evidence="3 4">
    <name type="scientific">Hymenobacter setariae</name>
    <dbReference type="NCBI Taxonomy" id="2594794"/>
    <lineage>
        <taxon>Bacteria</taxon>
        <taxon>Pseudomonadati</taxon>
        <taxon>Bacteroidota</taxon>
        <taxon>Cytophagia</taxon>
        <taxon>Cytophagales</taxon>
        <taxon>Hymenobacteraceae</taxon>
        <taxon>Hymenobacter</taxon>
    </lineage>
</organism>
<evidence type="ECO:0008006" key="5">
    <source>
        <dbReference type="Google" id="ProtNLM"/>
    </source>
</evidence>
<keyword evidence="1" id="KW-1133">Transmembrane helix</keyword>
<protein>
    <recommendedName>
        <fullName evidence="5">VPDSG-CTERM sorting domain-containing protein</fullName>
    </recommendedName>
</protein>
<evidence type="ECO:0000256" key="2">
    <source>
        <dbReference type="SAM" id="SignalP"/>
    </source>
</evidence>
<keyword evidence="1" id="KW-0812">Transmembrane</keyword>
<reference evidence="3 4" key="1">
    <citation type="submission" date="2019-07" db="EMBL/GenBank/DDBJ databases">
        <title>Hymenobacter sp. straun FUR1 Genome sequencing and assembly.</title>
        <authorList>
            <person name="Chhetri G."/>
        </authorList>
    </citation>
    <scope>NUCLEOTIDE SEQUENCE [LARGE SCALE GENOMIC DNA]</scope>
    <source>
        <strain evidence="3 4">Fur1</strain>
    </source>
</reference>
<gene>
    <name evidence="3" type="ORF">FNT36_10895</name>
</gene>
<dbReference type="InterPro" id="IPR058207">
    <property type="entry name" value="PID_CTERM"/>
</dbReference>
<keyword evidence="1" id="KW-0472">Membrane</keyword>
<proteinExistence type="predicted"/>
<dbReference type="EMBL" id="VMRJ01000002">
    <property type="protein sequence ID" value="TVT41918.1"/>
    <property type="molecule type" value="Genomic_DNA"/>
</dbReference>